<keyword evidence="2" id="KW-0863">Zinc-finger</keyword>
<dbReference type="GO" id="GO:0005829">
    <property type="term" value="C:cytosol"/>
    <property type="evidence" value="ECO:0007669"/>
    <property type="project" value="TreeGrafter"/>
</dbReference>
<dbReference type="InterPro" id="IPR018200">
    <property type="entry name" value="USP_CS"/>
</dbReference>
<keyword evidence="1" id="KW-0479">Metal-binding</keyword>
<evidence type="ECO:0000259" key="4">
    <source>
        <dbReference type="PROSITE" id="PS50235"/>
    </source>
</evidence>
<dbReference type="GO" id="GO:0016579">
    <property type="term" value="P:protein deubiquitination"/>
    <property type="evidence" value="ECO:0007669"/>
    <property type="project" value="InterPro"/>
</dbReference>
<sequence length="425" mass="50048">MSKKICEHLSFDNFKKIEPKITEIYYKFINNINLKEKHINIGCSNCESKFYIHICLNCLTTSCFKNKHYILHLNENNHEFSFNIEKCLIYCIKCNKYNSINELSSLKCRKNTEILKSIRSYVNYKKIPELCVKGIQNHGNTCYINSILQIFINSRKIQNIFFSLEHQTKLCKMKNCLYCSIKIVLNDLFSNSKYTINITNFIYNLWKNENILIGNKQYDAHDFYLTLCQNLHSKNSNENFDSKNCNCMIHRMFFGTFISSLECQKCKNISSKIESFLSISLEMKNEHEIGIKDLKAAINNFLTAEPLTDEVSCLVCAIKTPAIKNVKIQSLPEILCFHIKRFRIFNKTPIKIEENINYPEFITLNNINYEIYGIVRHIGNLENGHFVSYIRLNKKWYKFDDECITCISYLEAMKIQAFLIFYSKV</sequence>
<dbReference type="EMBL" id="PITI01001029">
    <property type="protein sequence ID" value="TBU02881.1"/>
    <property type="molecule type" value="Genomic_DNA"/>
</dbReference>
<dbReference type="InterPro" id="IPR050164">
    <property type="entry name" value="Peptidase_C19"/>
</dbReference>
<gene>
    <name evidence="5" type="ORF">CWI36_1029p0020</name>
    <name evidence="6" type="ORF">CWI39_0680p0010</name>
</gene>
<dbReference type="GO" id="GO:0005634">
    <property type="term" value="C:nucleus"/>
    <property type="evidence" value="ECO:0007669"/>
    <property type="project" value="TreeGrafter"/>
</dbReference>
<dbReference type="PANTHER" id="PTHR24006">
    <property type="entry name" value="UBIQUITIN CARBOXYL-TERMINAL HYDROLASE"/>
    <property type="match status" value="1"/>
</dbReference>
<dbReference type="EMBL" id="PIXR01000680">
    <property type="protein sequence ID" value="TBU05423.1"/>
    <property type="molecule type" value="Genomic_DNA"/>
</dbReference>
<reference evidence="7 8" key="1">
    <citation type="submission" date="2017-12" db="EMBL/GenBank/DDBJ databases">
        <authorList>
            <person name="Pombert J.-F."/>
            <person name="Haag K.L."/>
            <person name="Ebert D."/>
        </authorList>
    </citation>
    <scope>NUCLEOTIDE SEQUENCE [LARGE SCALE GENOMIC DNA]</scope>
    <source>
        <strain evidence="5">BE-OM-2</strain>
        <strain evidence="6">IL-BN-2</strain>
    </source>
</reference>
<dbReference type="PANTHER" id="PTHR24006:SF937">
    <property type="entry name" value="UBIQUITIN CARBOXYL-TERMINAL HYDROLASE"/>
    <property type="match status" value="1"/>
</dbReference>
<dbReference type="PROSITE" id="PS00972">
    <property type="entry name" value="USP_1"/>
    <property type="match status" value="1"/>
</dbReference>
<dbReference type="VEuPathDB" id="MicrosporidiaDB:CWI36_1029p0020"/>
<dbReference type="GO" id="GO:0004843">
    <property type="term" value="F:cysteine-type deubiquitinase activity"/>
    <property type="evidence" value="ECO:0007669"/>
    <property type="project" value="InterPro"/>
</dbReference>
<keyword evidence="3" id="KW-0862">Zinc</keyword>
<comment type="caution">
    <text evidence="6">The sequence shown here is derived from an EMBL/GenBank/DDBJ whole genome shotgun (WGS) entry which is preliminary data.</text>
</comment>
<dbReference type="GO" id="GO:0008270">
    <property type="term" value="F:zinc ion binding"/>
    <property type="evidence" value="ECO:0007669"/>
    <property type="project" value="UniProtKB-KW"/>
</dbReference>
<dbReference type="Gene3D" id="3.30.40.10">
    <property type="entry name" value="Zinc/RING finger domain, C3HC4 (zinc finger)"/>
    <property type="match status" value="1"/>
</dbReference>
<organism evidence="6 8">
    <name type="scientific">Hamiltosporidium magnivora</name>
    <dbReference type="NCBI Taxonomy" id="148818"/>
    <lineage>
        <taxon>Eukaryota</taxon>
        <taxon>Fungi</taxon>
        <taxon>Fungi incertae sedis</taxon>
        <taxon>Microsporidia</taxon>
        <taxon>Dubosqiidae</taxon>
        <taxon>Hamiltosporidium</taxon>
    </lineage>
</organism>
<dbReference type="InterPro" id="IPR001607">
    <property type="entry name" value="Znf_UBP"/>
</dbReference>
<keyword evidence="6" id="KW-0378">Hydrolase</keyword>
<dbReference type="InterPro" id="IPR038765">
    <property type="entry name" value="Papain-like_cys_pep_sf"/>
</dbReference>
<feature type="domain" description="USP" evidence="4">
    <location>
        <begin position="133"/>
        <end position="425"/>
    </location>
</feature>
<dbReference type="VEuPathDB" id="MicrosporidiaDB:CWI39_0680p0010"/>
<proteinExistence type="predicted"/>
<dbReference type="Proteomes" id="UP000293045">
    <property type="component" value="Unassembled WGS sequence"/>
</dbReference>
<dbReference type="STRING" id="148818.A0A4Q9LC35"/>
<dbReference type="Pfam" id="PF02148">
    <property type="entry name" value="zf-UBP"/>
    <property type="match status" value="1"/>
</dbReference>
<evidence type="ECO:0000256" key="2">
    <source>
        <dbReference type="ARBA" id="ARBA00022771"/>
    </source>
</evidence>
<dbReference type="AlphaFoldDB" id="A0A4Q9LC35"/>
<accession>A0A4Q9LC35</accession>
<dbReference type="SUPFAM" id="SSF54001">
    <property type="entry name" value="Cysteine proteinases"/>
    <property type="match status" value="1"/>
</dbReference>
<dbReference type="InterPro" id="IPR001394">
    <property type="entry name" value="Peptidase_C19_UCH"/>
</dbReference>
<name>A0A4Q9LC35_9MICR</name>
<evidence type="ECO:0000313" key="7">
    <source>
        <dbReference type="Proteomes" id="UP000291404"/>
    </source>
</evidence>
<evidence type="ECO:0000256" key="3">
    <source>
        <dbReference type="ARBA" id="ARBA00022833"/>
    </source>
</evidence>
<evidence type="ECO:0000313" key="8">
    <source>
        <dbReference type="Proteomes" id="UP000293045"/>
    </source>
</evidence>
<dbReference type="SUPFAM" id="SSF57850">
    <property type="entry name" value="RING/U-box"/>
    <property type="match status" value="1"/>
</dbReference>
<dbReference type="Gene3D" id="3.90.70.10">
    <property type="entry name" value="Cysteine proteinases"/>
    <property type="match status" value="1"/>
</dbReference>
<dbReference type="Proteomes" id="UP000291404">
    <property type="component" value="Unassembled WGS sequence"/>
</dbReference>
<dbReference type="Pfam" id="PF00443">
    <property type="entry name" value="UCH"/>
    <property type="match status" value="1"/>
</dbReference>
<keyword evidence="7" id="KW-1185">Reference proteome</keyword>
<evidence type="ECO:0000313" key="6">
    <source>
        <dbReference type="EMBL" id="TBU05423.1"/>
    </source>
</evidence>
<evidence type="ECO:0000256" key="1">
    <source>
        <dbReference type="ARBA" id="ARBA00022723"/>
    </source>
</evidence>
<dbReference type="PROSITE" id="PS50235">
    <property type="entry name" value="USP_3"/>
    <property type="match status" value="1"/>
</dbReference>
<protein>
    <submittedName>
        <fullName evidence="6">Ubiquitin carboxyl-terminal hydrolase</fullName>
    </submittedName>
</protein>
<dbReference type="InterPro" id="IPR013083">
    <property type="entry name" value="Znf_RING/FYVE/PHD"/>
</dbReference>
<dbReference type="InterPro" id="IPR028889">
    <property type="entry name" value="USP"/>
</dbReference>
<evidence type="ECO:0000313" key="5">
    <source>
        <dbReference type="EMBL" id="TBU02881.1"/>
    </source>
</evidence>